<dbReference type="InterPro" id="IPR036388">
    <property type="entry name" value="WH-like_DNA-bd_sf"/>
</dbReference>
<dbReference type="PANTHER" id="PTHR34580">
    <property type="match status" value="1"/>
</dbReference>
<evidence type="ECO:0000259" key="1">
    <source>
        <dbReference type="PROSITE" id="PS50943"/>
    </source>
</evidence>
<dbReference type="Pfam" id="PF08279">
    <property type="entry name" value="HTH_11"/>
    <property type="match status" value="1"/>
</dbReference>
<dbReference type="SUPFAM" id="SSF46785">
    <property type="entry name" value="Winged helix' DNA-binding domain"/>
    <property type="match status" value="1"/>
</dbReference>
<evidence type="ECO:0000313" key="2">
    <source>
        <dbReference type="EMBL" id="GAP19249.1"/>
    </source>
</evidence>
<dbReference type="InterPro" id="IPR001387">
    <property type="entry name" value="Cro/C1-type_HTH"/>
</dbReference>
<dbReference type="InterPro" id="IPR026881">
    <property type="entry name" value="WYL_dom"/>
</dbReference>
<evidence type="ECO:0000313" key="3">
    <source>
        <dbReference type="EMBL" id="KPL80962.1"/>
    </source>
</evidence>
<proteinExistence type="predicted"/>
<dbReference type="Gene3D" id="1.10.10.10">
    <property type="entry name" value="Winged helix-like DNA-binding domain superfamily/Winged helix DNA-binding domain"/>
    <property type="match status" value="1"/>
</dbReference>
<sequence length="330" mass="37845">MTAANNKAERLAQIEALLLANPQGLTQAELARRLGVNRSTIHRNLQSMTAPVYEEGGRLFIDREASLVNVRFSLHEAVSVHLAARLLANCSDRQNPHAASALRKLGLSLRTLAPTIAKFVQASANEMDNPSGRRADPRYLQVMEKLTLAWAERRRVHIWYENREQIKQYDFAPYYLEPYATGQTTYVIGTIAPQNLRRTFKVERIQRIELLRQEYQILEDLDPETLFMDAWGIWTSERQPVKVVLKFGPRVASRVRETRWHRSEQVTVLPDGSLLWSAWVAEPREMMNWIRGWGAQVEVLEPEEVRSEIAQEARDMARLYEGDGKPSGEG</sequence>
<dbReference type="PROSITE" id="PS50943">
    <property type="entry name" value="HTH_CROC1"/>
    <property type="match status" value="1"/>
</dbReference>
<protein>
    <submittedName>
        <fullName evidence="2">Predicted transcriptional regulator</fullName>
    </submittedName>
</protein>
<reference evidence="2" key="1">
    <citation type="journal article" date="2015" name="Genome Announc.">
        <title>Draft Genome Sequences of Anaerolinea thermolimosa IMO-1, Bellilinea caldifistulae GOMI-1, Leptolinea tardivitalis YMTK-2, Levilinea saccharolytica KIBI-1, Longilinea arvoryzae KOME-1, Previously Described as Members of the Class Anaerolineae (Chloroflexi).</title>
        <authorList>
            <person name="Matsuura N."/>
            <person name="Tourlousse M.D."/>
            <person name="Ohashi A."/>
            <person name="Hugenholtz P."/>
            <person name="Sekiguchi Y."/>
        </authorList>
    </citation>
    <scope>NUCLEOTIDE SEQUENCE</scope>
    <source>
        <strain evidence="2">KIBI-1</strain>
    </source>
</reference>
<dbReference type="OrthoDB" id="9815009at2"/>
<dbReference type="PROSITE" id="PS52050">
    <property type="entry name" value="WYL"/>
    <property type="match status" value="1"/>
</dbReference>
<accession>A0A0M8JPY1</accession>
<dbReference type="InterPro" id="IPR036390">
    <property type="entry name" value="WH_DNA-bd_sf"/>
</dbReference>
<dbReference type="InterPro" id="IPR051534">
    <property type="entry name" value="CBASS_pafABC_assoc_protein"/>
</dbReference>
<gene>
    <name evidence="3" type="ORF">ADN01_10790</name>
    <name evidence="2" type="ORF">LSAC_03150</name>
</gene>
<dbReference type="InterPro" id="IPR013196">
    <property type="entry name" value="HTH_11"/>
</dbReference>
<feature type="domain" description="HTH cro/C1-type" evidence="1">
    <location>
        <begin position="14"/>
        <end position="41"/>
    </location>
</feature>
<dbReference type="RefSeq" id="WP_062419540.1">
    <property type="nucleotide sequence ID" value="NZ_LGCM01000038.1"/>
</dbReference>
<keyword evidence="4" id="KW-1185">Reference proteome</keyword>
<dbReference type="EMBL" id="DF967975">
    <property type="protein sequence ID" value="GAP19249.1"/>
    <property type="molecule type" value="Genomic_DNA"/>
</dbReference>
<dbReference type="Pfam" id="PF25583">
    <property type="entry name" value="WCX"/>
    <property type="match status" value="1"/>
</dbReference>
<dbReference type="STRING" id="229921.ADN01_10790"/>
<dbReference type="EMBL" id="LGCM01000038">
    <property type="protein sequence ID" value="KPL80962.1"/>
    <property type="molecule type" value="Genomic_DNA"/>
</dbReference>
<dbReference type="AlphaFoldDB" id="A0A0M8JPY1"/>
<name>A0A0M8JPY1_9CHLR</name>
<evidence type="ECO:0000313" key="4">
    <source>
        <dbReference type="Proteomes" id="UP000050501"/>
    </source>
</evidence>
<dbReference type="Proteomes" id="UP000050501">
    <property type="component" value="Unassembled WGS sequence"/>
</dbReference>
<organism evidence="2">
    <name type="scientific">Levilinea saccharolytica</name>
    <dbReference type="NCBI Taxonomy" id="229921"/>
    <lineage>
        <taxon>Bacteria</taxon>
        <taxon>Bacillati</taxon>
        <taxon>Chloroflexota</taxon>
        <taxon>Anaerolineae</taxon>
        <taxon>Anaerolineales</taxon>
        <taxon>Anaerolineaceae</taxon>
        <taxon>Levilinea</taxon>
    </lineage>
</organism>
<dbReference type="PANTHER" id="PTHR34580:SF1">
    <property type="entry name" value="PROTEIN PAFC"/>
    <property type="match status" value="1"/>
</dbReference>
<dbReference type="InterPro" id="IPR057727">
    <property type="entry name" value="WCX_dom"/>
</dbReference>
<dbReference type="Pfam" id="PF13280">
    <property type="entry name" value="WYL"/>
    <property type="match status" value="1"/>
</dbReference>
<reference evidence="3 4" key="2">
    <citation type="submission" date="2015-07" db="EMBL/GenBank/DDBJ databases">
        <title>Genome sequence of Levilinea saccharolytica DSM 16555.</title>
        <authorList>
            <person name="Hemp J."/>
            <person name="Ward L.M."/>
            <person name="Pace L.A."/>
            <person name="Fischer W.W."/>
        </authorList>
    </citation>
    <scope>NUCLEOTIDE SEQUENCE [LARGE SCALE GENOMIC DNA]</scope>
    <source>
        <strain evidence="3 4">KIBI-1</strain>
    </source>
</reference>